<reference evidence="7" key="1">
    <citation type="submission" date="2019-06" db="EMBL/GenBank/DDBJ databases">
        <authorList>
            <person name="Deangelis K."/>
            <person name="Huntemann M."/>
            <person name="Clum A."/>
            <person name="Pillay M."/>
            <person name="Palaniappan K."/>
            <person name="Varghese N."/>
            <person name="Mikhailova N."/>
            <person name="Stamatis D."/>
            <person name="Reddy T."/>
            <person name="Daum C."/>
            <person name="Shapiro N."/>
            <person name="Ivanova N."/>
            <person name="Kyrpides N."/>
            <person name="Woyke T."/>
        </authorList>
    </citation>
    <scope>NUCLEOTIDE SEQUENCE [LARGE SCALE GENOMIC DNA]</scope>
    <source>
        <strain evidence="7">128R</strain>
    </source>
</reference>
<dbReference type="InterPro" id="IPR036937">
    <property type="entry name" value="Adhesion_dom_fimbrial_sf"/>
</dbReference>
<dbReference type="GO" id="GO:0009289">
    <property type="term" value="C:pilus"/>
    <property type="evidence" value="ECO:0007669"/>
    <property type="project" value="UniProtKB-SubCell"/>
</dbReference>
<evidence type="ECO:0000256" key="1">
    <source>
        <dbReference type="ARBA" id="ARBA00004561"/>
    </source>
</evidence>
<dbReference type="AlphaFoldDB" id="A0A559T1V2"/>
<evidence type="ECO:0000259" key="6">
    <source>
        <dbReference type="Pfam" id="PF09160"/>
    </source>
</evidence>
<dbReference type="GO" id="GO:0043709">
    <property type="term" value="P:cell adhesion involved in single-species biofilm formation"/>
    <property type="evidence" value="ECO:0007669"/>
    <property type="project" value="TreeGrafter"/>
</dbReference>
<comment type="similarity">
    <text evidence="2">Belongs to the fimbrial protein family.</text>
</comment>
<evidence type="ECO:0000256" key="2">
    <source>
        <dbReference type="ARBA" id="ARBA00006671"/>
    </source>
</evidence>
<evidence type="ECO:0000313" key="7">
    <source>
        <dbReference type="EMBL" id="TVZ68577.1"/>
    </source>
</evidence>
<comment type="subcellular location">
    <subcellularLocation>
        <location evidence="1">Fimbrium</location>
    </subcellularLocation>
</comment>
<name>A0A559T1V2_SERFO</name>
<dbReference type="CDD" id="cd10466">
    <property type="entry name" value="FimH_man-bind"/>
    <property type="match status" value="1"/>
</dbReference>
<sequence length="305" mass="31877">MKDLINALLKYLVAVVLFMGYSANANAFACVTASGAWIPIGGGSANVYVSLAPSIGVGQNLVVDLSRQISCRNDYPDTIIDYVSLKEGSAYGGVLASFTGSLSYSGSIYPFPTTSETRNISYRSNVLTPWPAVLYLTPMSSAGGIAITSGSLIAVLRMHQTNNEGDSFLYTWRIFANNDVVIPTGGCDVSARDVTVNLPNYPGTGQVPLTVRCAQNQNLSYFLTGTTEDSASTIFTNTASSSQAQGIGIQLSNSGGVIATNRTVSLGIVGPSPVSLGLTASYARTRGQVVAGNVTSVVGVTFVYQ</sequence>
<dbReference type="Gene3D" id="2.60.40.1090">
    <property type="entry name" value="Fimbrial-type adhesion domain"/>
    <property type="match status" value="2"/>
</dbReference>
<dbReference type="Pfam" id="PF00419">
    <property type="entry name" value="Fimbrial"/>
    <property type="match status" value="1"/>
</dbReference>
<protein>
    <submittedName>
        <fullName evidence="7">Minor fimbrial subunit</fullName>
    </submittedName>
</protein>
<comment type="caution">
    <text evidence="7">The sequence shown here is derived from an EMBL/GenBank/DDBJ whole genome shotgun (WGS) entry which is preliminary data.</text>
</comment>
<feature type="domain" description="Fimbrial-type adhesion" evidence="5">
    <location>
        <begin position="187"/>
        <end position="305"/>
    </location>
</feature>
<dbReference type="OrthoDB" id="6466816at2"/>
<dbReference type="InterPro" id="IPR050263">
    <property type="entry name" value="Bact_Fimbrial_Adh_Pro"/>
</dbReference>
<reference evidence="7" key="2">
    <citation type="submission" date="2019-08" db="EMBL/GenBank/DDBJ databases">
        <title>Investigation of anaerobic lignin degradation for improved lignocellulosic biofuels.</title>
        <authorList>
            <person name="Deangelis K.PhD."/>
        </authorList>
    </citation>
    <scope>NUCLEOTIDE SEQUENCE [LARGE SCALE GENOMIC DNA]</scope>
    <source>
        <strain evidence="7">128R</strain>
    </source>
</reference>
<dbReference type="PANTHER" id="PTHR33420:SF14">
    <property type="entry name" value="TYPE 1 FIMBRIN D-MANNOSE SPECIFIC ADHESIN"/>
    <property type="match status" value="1"/>
</dbReference>
<dbReference type="PANTHER" id="PTHR33420">
    <property type="entry name" value="FIMBRIAL SUBUNIT ELFA-RELATED"/>
    <property type="match status" value="1"/>
</dbReference>
<gene>
    <name evidence="7" type="ORF">FHU10_1029</name>
</gene>
<dbReference type="Pfam" id="PF09160">
    <property type="entry name" value="FimH_man-bind"/>
    <property type="match status" value="1"/>
</dbReference>
<keyword evidence="4" id="KW-0732">Signal</keyword>
<dbReference type="SUPFAM" id="SSF49401">
    <property type="entry name" value="Bacterial adhesins"/>
    <property type="match status" value="2"/>
</dbReference>
<dbReference type="EMBL" id="VISQ01000001">
    <property type="protein sequence ID" value="TVZ68577.1"/>
    <property type="molecule type" value="Genomic_DNA"/>
</dbReference>
<accession>A0A559T1V2</accession>
<dbReference type="InterPro" id="IPR015243">
    <property type="entry name" value="FimH_man-bd"/>
</dbReference>
<dbReference type="InterPro" id="IPR000259">
    <property type="entry name" value="Adhesion_dom_fimbrial"/>
</dbReference>
<evidence type="ECO:0000259" key="5">
    <source>
        <dbReference type="Pfam" id="PF00419"/>
    </source>
</evidence>
<feature type="domain" description="FimH mannose-binding" evidence="6">
    <location>
        <begin position="30"/>
        <end position="172"/>
    </location>
</feature>
<evidence type="ECO:0000256" key="3">
    <source>
        <dbReference type="ARBA" id="ARBA00023263"/>
    </source>
</evidence>
<evidence type="ECO:0000256" key="4">
    <source>
        <dbReference type="SAM" id="SignalP"/>
    </source>
</evidence>
<proteinExistence type="inferred from homology"/>
<organism evidence="7">
    <name type="scientific">Serratia fonticola</name>
    <dbReference type="NCBI Taxonomy" id="47917"/>
    <lineage>
        <taxon>Bacteria</taxon>
        <taxon>Pseudomonadati</taxon>
        <taxon>Pseudomonadota</taxon>
        <taxon>Gammaproteobacteria</taxon>
        <taxon>Enterobacterales</taxon>
        <taxon>Yersiniaceae</taxon>
        <taxon>Serratia</taxon>
    </lineage>
</organism>
<feature type="chain" id="PRO_5021848529" evidence="4">
    <location>
        <begin position="28"/>
        <end position="305"/>
    </location>
</feature>
<feature type="signal peptide" evidence="4">
    <location>
        <begin position="1"/>
        <end position="27"/>
    </location>
</feature>
<keyword evidence="3" id="KW-0281">Fimbrium</keyword>
<dbReference type="InterPro" id="IPR008966">
    <property type="entry name" value="Adhesion_dom_sf"/>
</dbReference>